<reference evidence="2" key="1">
    <citation type="submission" date="2009-11" db="EMBL/GenBank/DDBJ databases">
        <authorList>
            <consortium name="The Broad Institute Genome Sequencing Platform"/>
            <person name="Ward D."/>
            <person name="Feldgarden M."/>
            <person name="Earl A."/>
            <person name="Young S.K."/>
            <person name="Zeng Q."/>
            <person name="Koehrsen M."/>
            <person name="Alvarado L."/>
            <person name="Berlin A."/>
            <person name="Bochicchio J."/>
            <person name="Borenstein D."/>
            <person name="Chapman S.B."/>
            <person name="Chen Z."/>
            <person name="Engels R."/>
            <person name="Freedman E."/>
            <person name="Gellesch M."/>
            <person name="Goldberg J."/>
            <person name="Griggs A."/>
            <person name="Gujja S."/>
            <person name="Heilman E."/>
            <person name="Heiman D."/>
            <person name="Hepburn T."/>
            <person name="Howarth C."/>
            <person name="Jen D."/>
            <person name="Larson L."/>
            <person name="Lewis B."/>
            <person name="Mehta T."/>
            <person name="Park D."/>
            <person name="Pearson M."/>
            <person name="Roberts A."/>
            <person name="Saif S."/>
            <person name="Shea T."/>
            <person name="Shenoy N."/>
            <person name="Sisk P."/>
            <person name="Stolte C."/>
            <person name="Sykes S."/>
            <person name="Thomson T."/>
            <person name="Walk T."/>
            <person name="White J."/>
            <person name="Yandava C."/>
            <person name="Izard J."/>
            <person name="Baranova O.V."/>
            <person name="Blanton J.M."/>
            <person name="Tanner A.C."/>
            <person name="Dewhirst F.E."/>
            <person name="Haas B."/>
            <person name="Nusbaum C."/>
            <person name="Birren B."/>
        </authorList>
    </citation>
    <scope>NUCLEOTIDE SEQUENCE [LARGE SCALE GENOMIC DNA]</scope>
    <source>
        <strain evidence="2">1-1 BBBD Race 1</strain>
    </source>
</reference>
<feature type="non-terminal residue" evidence="2">
    <location>
        <position position="330"/>
    </location>
</feature>
<dbReference type="VEuPathDB" id="FungiDB:PTTG_29680"/>
<dbReference type="OrthoDB" id="2504601at2759"/>
<gene>
    <name evidence="2" type="ORF">PTTG_29680</name>
</gene>
<name>A0A180G4V6_PUCT1</name>
<evidence type="ECO:0000313" key="2">
    <source>
        <dbReference type="EMBL" id="OAV86893.1"/>
    </source>
</evidence>
<dbReference type="Proteomes" id="UP000005240">
    <property type="component" value="Unassembled WGS sequence"/>
</dbReference>
<dbReference type="AlphaFoldDB" id="A0A180G4V6"/>
<organism evidence="2">
    <name type="scientific">Puccinia triticina (isolate 1-1 / race 1 (BBBD))</name>
    <name type="common">Brown leaf rust fungus</name>
    <dbReference type="NCBI Taxonomy" id="630390"/>
    <lineage>
        <taxon>Eukaryota</taxon>
        <taxon>Fungi</taxon>
        <taxon>Dikarya</taxon>
        <taxon>Basidiomycota</taxon>
        <taxon>Pucciniomycotina</taxon>
        <taxon>Pucciniomycetes</taxon>
        <taxon>Pucciniales</taxon>
        <taxon>Pucciniaceae</taxon>
        <taxon>Puccinia</taxon>
    </lineage>
</organism>
<dbReference type="EMBL" id="ADAS02000735">
    <property type="protein sequence ID" value="OAV86893.1"/>
    <property type="molecule type" value="Genomic_DNA"/>
</dbReference>
<reference evidence="3" key="4">
    <citation type="submission" date="2025-05" db="UniProtKB">
        <authorList>
            <consortium name="EnsemblFungi"/>
        </authorList>
    </citation>
    <scope>IDENTIFICATION</scope>
    <source>
        <strain evidence="3">isolate 1-1 / race 1 (BBBD)</strain>
    </source>
</reference>
<dbReference type="PANTHER" id="PTHR31912:SF34">
    <property type="entry name" value="NOTOCHORD-RELATED PROTEIN"/>
    <property type="match status" value="1"/>
</dbReference>
<feature type="region of interest" description="Disordered" evidence="1">
    <location>
        <begin position="1"/>
        <end position="20"/>
    </location>
</feature>
<accession>A0A180G4V6</accession>
<evidence type="ECO:0000313" key="3">
    <source>
        <dbReference type="EnsemblFungi" id="PTTG_29680-t43_1-p1"/>
    </source>
</evidence>
<dbReference type="PANTHER" id="PTHR31912">
    <property type="entry name" value="IP13529P"/>
    <property type="match status" value="1"/>
</dbReference>
<reference evidence="2" key="2">
    <citation type="submission" date="2016-05" db="EMBL/GenBank/DDBJ databases">
        <title>Comparative analysis highlights variable genome content of wheat rusts and divergence of the mating loci.</title>
        <authorList>
            <person name="Cuomo C.A."/>
            <person name="Bakkeren G."/>
            <person name="Szabo L."/>
            <person name="Khalil H."/>
            <person name="Joly D."/>
            <person name="Goldberg J."/>
            <person name="Young S."/>
            <person name="Zeng Q."/>
            <person name="Fellers J."/>
        </authorList>
    </citation>
    <scope>NUCLEOTIDE SEQUENCE [LARGE SCALE GENOMIC DNA]</scope>
    <source>
        <strain evidence="2">1-1 BBBD Race 1</strain>
    </source>
</reference>
<sequence length="330" mass="37675">MVKRKEVAQGEGVSSAELKNHSENGLCRRAAPQLTHSNPFHSELQTTCTTNTTRDLNPKTLKFGGFKMDTKSQKVPAFFHSRFRNRDSRTVWRCDLCQGGEFLSVRYHALGKLHWENLRGHNEETARKLREKYEAGLEDSPSQPEVQDTYGDFSKNRETYNHQDDLDAMAATARLQELPFFTRLNIDDEISLQDLIDAELEEILCQEDAGMFDGPGHQEEEVDPAEAAKWFPFNNKMELVGSLLIGHTHSMISQAIYNKIRAAMTICDIRLPAWATVRGARIRIRKLLQTQLKTKQSPFGTPCFSLSLKGILSQVRQEIIRNWFCWCGSP</sequence>
<evidence type="ECO:0000256" key="1">
    <source>
        <dbReference type="SAM" id="MobiDB-lite"/>
    </source>
</evidence>
<evidence type="ECO:0000313" key="4">
    <source>
        <dbReference type="Proteomes" id="UP000005240"/>
    </source>
</evidence>
<protein>
    <submittedName>
        <fullName evidence="2 3">Uncharacterized protein</fullName>
    </submittedName>
</protein>
<proteinExistence type="predicted"/>
<keyword evidence="4" id="KW-1185">Reference proteome</keyword>
<reference evidence="3 4" key="3">
    <citation type="journal article" date="2017" name="G3 (Bethesda)">
        <title>Comparative analysis highlights variable genome content of wheat rusts and divergence of the mating loci.</title>
        <authorList>
            <person name="Cuomo C.A."/>
            <person name="Bakkeren G."/>
            <person name="Khalil H.B."/>
            <person name="Panwar V."/>
            <person name="Joly D."/>
            <person name="Linning R."/>
            <person name="Sakthikumar S."/>
            <person name="Song X."/>
            <person name="Adiconis X."/>
            <person name="Fan L."/>
            <person name="Goldberg J.M."/>
            <person name="Levin J.Z."/>
            <person name="Young S."/>
            <person name="Zeng Q."/>
            <person name="Anikster Y."/>
            <person name="Bruce M."/>
            <person name="Wang M."/>
            <person name="Yin C."/>
            <person name="McCallum B."/>
            <person name="Szabo L.J."/>
            <person name="Hulbert S."/>
            <person name="Chen X."/>
            <person name="Fellers J.P."/>
        </authorList>
    </citation>
    <scope>NUCLEOTIDE SEQUENCE</scope>
    <source>
        <strain evidence="4">Isolate 1-1 / race 1 (BBBD)</strain>
        <strain evidence="3">isolate 1-1 / race 1 (BBBD)</strain>
    </source>
</reference>
<dbReference type="EnsemblFungi" id="PTTG_29680-t43_1">
    <property type="protein sequence ID" value="PTTG_29680-t43_1-p1"/>
    <property type="gene ID" value="PTTG_29680"/>
</dbReference>